<evidence type="ECO:0000313" key="3">
    <source>
        <dbReference type="EMBL" id="MBD9356879.1"/>
    </source>
</evidence>
<protein>
    <submittedName>
        <fullName evidence="3">DUF4266 domain-containing protein</fullName>
    </submittedName>
</protein>
<dbReference type="InterPro" id="IPR025362">
    <property type="entry name" value="DUF4266"/>
</dbReference>
<keyword evidence="1" id="KW-0732">Signal</keyword>
<feature type="chain" id="PRO_5046934893" evidence="1">
    <location>
        <begin position="21"/>
        <end position="71"/>
    </location>
</feature>
<sequence length="71" mass="7638">MRRVYSASCLLLALVFQGCAEVSPWERGNLAREDMSISPNPNLTHFREHIFTSKEATQGGHNGGGGGCGCN</sequence>
<reference evidence="3 4" key="1">
    <citation type="submission" date="2020-09" db="EMBL/GenBank/DDBJ databases">
        <title>Methylomonas albis sp. nov. and Methylomonas fluvii sp. nov.: Two cold-adapted methanotrophs from the River Elbe and an amended description of Methylovulum psychrotolerans strain Eb1.</title>
        <authorList>
            <person name="Bussmann I.K."/>
            <person name="Klings K.-W."/>
            <person name="Warnstedt J."/>
            <person name="Hoppert M."/>
            <person name="Saborowski A."/>
            <person name="Horn F."/>
            <person name="Liebner S."/>
        </authorList>
    </citation>
    <scope>NUCLEOTIDE SEQUENCE [LARGE SCALE GENOMIC DNA]</scope>
    <source>
        <strain evidence="3 4">EbA</strain>
    </source>
</reference>
<dbReference type="EMBL" id="JACXSS010000001">
    <property type="protein sequence ID" value="MBD9356879.1"/>
    <property type="molecule type" value="Genomic_DNA"/>
</dbReference>
<feature type="domain" description="DUF4266" evidence="2">
    <location>
        <begin position="22"/>
        <end position="71"/>
    </location>
</feature>
<evidence type="ECO:0000256" key="1">
    <source>
        <dbReference type="SAM" id="SignalP"/>
    </source>
</evidence>
<keyword evidence="4" id="KW-1185">Reference proteome</keyword>
<comment type="caution">
    <text evidence="3">The sequence shown here is derived from an EMBL/GenBank/DDBJ whole genome shotgun (WGS) entry which is preliminary data.</text>
</comment>
<dbReference type="Pfam" id="PF14086">
    <property type="entry name" value="DUF4266"/>
    <property type="match status" value="1"/>
</dbReference>
<proteinExistence type="predicted"/>
<evidence type="ECO:0000259" key="2">
    <source>
        <dbReference type="Pfam" id="PF14086"/>
    </source>
</evidence>
<gene>
    <name evidence="3" type="ORF">IE877_13505</name>
</gene>
<dbReference type="RefSeq" id="WP_192375197.1">
    <property type="nucleotide sequence ID" value="NZ_CAJHIV010000001.1"/>
</dbReference>
<organism evidence="3 4">
    <name type="scientific">Methylomonas albis</name>
    <dbReference type="NCBI Taxonomy" id="1854563"/>
    <lineage>
        <taxon>Bacteria</taxon>
        <taxon>Pseudomonadati</taxon>
        <taxon>Pseudomonadota</taxon>
        <taxon>Gammaproteobacteria</taxon>
        <taxon>Methylococcales</taxon>
        <taxon>Methylococcaceae</taxon>
        <taxon>Methylomonas</taxon>
    </lineage>
</organism>
<dbReference type="Proteomes" id="UP000652176">
    <property type="component" value="Unassembled WGS sequence"/>
</dbReference>
<evidence type="ECO:0000313" key="4">
    <source>
        <dbReference type="Proteomes" id="UP000652176"/>
    </source>
</evidence>
<name>A0ABR9D173_9GAMM</name>
<feature type="signal peptide" evidence="1">
    <location>
        <begin position="1"/>
        <end position="20"/>
    </location>
</feature>
<accession>A0ABR9D173</accession>
<dbReference type="PROSITE" id="PS51257">
    <property type="entry name" value="PROKAR_LIPOPROTEIN"/>
    <property type="match status" value="1"/>
</dbReference>